<gene>
    <name evidence="2" type="ORF">ACFQHW_02800</name>
</gene>
<feature type="transmembrane region" description="Helical" evidence="1">
    <location>
        <begin position="341"/>
        <end position="359"/>
    </location>
</feature>
<feature type="transmembrane region" description="Helical" evidence="1">
    <location>
        <begin position="187"/>
        <end position="206"/>
    </location>
</feature>
<name>A0ABW1ULE5_9LACO</name>
<keyword evidence="1" id="KW-0812">Transmembrane</keyword>
<dbReference type="Proteomes" id="UP001596310">
    <property type="component" value="Unassembled WGS sequence"/>
</dbReference>
<comment type="caution">
    <text evidence="2">The sequence shown here is derived from an EMBL/GenBank/DDBJ whole genome shotgun (WGS) entry which is preliminary data.</text>
</comment>
<feature type="transmembrane region" description="Helical" evidence="1">
    <location>
        <begin position="144"/>
        <end position="175"/>
    </location>
</feature>
<proteinExistence type="predicted"/>
<feature type="transmembrane region" description="Helical" evidence="1">
    <location>
        <begin position="69"/>
        <end position="93"/>
    </location>
</feature>
<feature type="transmembrane region" description="Helical" evidence="1">
    <location>
        <begin position="43"/>
        <end position="63"/>
    </location>
</feature>
<feature type="transmembrane region" description="Helical" evidence="1">
    <location>
        <begin position="397"/>
        <end position="417"/>
    </location>
</feature>
<evidence type="ECO:0000256" key="1">
    <source>
        <dbReference type="SAM" id="Phobius"/>
    </source>
</evidence>
<feature type="transmembrane region" description="Helical" evidence="1">
    <location>
        <begin position="423"/>
        <end position="444"/>
    </location>
</feature>
<organism evidence="2 3">
    <name type="scientific">Lapidilactobacillus achengensis</name>
    <dbReference type="NCBI Taxonomy" id="2486000"/>
    <lineage>
        <taxon>Bacteria</taxon>
        <taxon>Bacillati</taxon>
        <taxon>Bacillota</taxon>
        <taxon>Bacilli</taxon>
        <taxon>Lactobacillales</taxon>
        <taxon>Lactobacillaceae</taxon>
        <taxon>Lapidilactobacillus</taxon>
    </lineage>
</organism>
<keyword evidence="1" id="KW-0472">Membrane</keyword>
<keyword evidence="1" id="KW-1133">Transmembrane helix</keyword>
<feature type="transmembrane region" description="Helical" evidence="1">
    <location>
        <begin position="497"/>
        <end position="518"/>
    </location>
</feature>
<keyword evidence="3" id="KW-1185">Reference proteome</keyword>
<accession>A0ABW1ULE5</accession>
<protein>
    <submittedName>
        <fullName evidence="2">ABC transporter</fullName>
    </submittedName>
</protein>
<feature type="transmembrane region" description="Helical" evidence="1">
    <location>
        <begin position="465"/>
        <end position="491"/>
    </location>
</feature>
<dbReference type="RefSeq" id="WP_125600430.1">
    <property type="nucleotide sequence ID" value="NZ_JBHSSM010000008.1"/>
</dbReference>
<feature type="transmembrane region" description="Helical" evidence="1">
    <location>
        <begin position="113"/>
        <end position="138"/>
    </location>
</feature>
<reference evidence="3" key="1">
    <citation type="journal article" date="2019" name="Int. J. Syst. Evol. Microbiol.">
        <title>The Global Catalogue of Microorganisms (GCM) 10K type strain sequencing project: providing services to taxonomists for standard genome sequencing and annotation.</title>
        <authorList>
            <consortium name="The Broad Institute Genomics Platform"/>
            <consortium name="The Broad Institute Genome Sequencing Center for Infectious Disease"/>
            <person name="Wu L."/>
            <person name="Ma J."/>
        </authorList>
    </citation>
    <scope>NUCLEOTIDE SEQUENCE [LARGE SCALE GENOMIC DNA]</scope>
    <source>
        <strain evidence="3">CCM 8897</strain>
    </source>
</reference>
<dbReference type="EMBL" id="JBHSSM010000008">
    <property type="protein sequence ID" value="MFC6314493.1"/>
    <property type="molecule type" value="Genomic_DNA"/>
</dbReference>
<feature type="transmembrane region" description="Helical" evidence="1">
    <location>
        <begin position="238"/>
        <end position="260"/>
    </location>
</feature>
<evidence type="ECO:0000313" key="3">
    <source>
        <dbReference type="Proteomes" id="UP001596310"/>
    </source>
</evidence>
<evidence type="ECO:0000313" key="2">
    <source>
        <dbReference type="EMBL" id="MFC6314493.1"/>
    </source>
</evidence>
<sequence length="527" mass="58660">MNKRQLSVLTQVNLRLISPQVTDKLRKKGKAGKRLTKSLLNQYISSGLIFILIYGFLMLSLDFHKFPGIFTYYVALFVLLGVTQAISAIYNIFFEGADLPGYLPLPLRNLEIFLAKIIVVLIGVIPFILPMVIIFFMLSWRAGIVIPLAVLLALVIFILFTAVVLAASSLVVFGLTKTKFFQQHKETATSLLLGLTMIFMMVGIFFTNMKSSSAGANTIDTKPLQIFMPLYHLLAQPLSGAGLLGFGIFVALLGILILVIRQWILPDLFTQLTQSNTDMGGGTRKHRLPSGLRPLLGFYNRQLLKEPNLIMQVISTTLMAPLIFLMSFGLGGRINLSRLSFYPWFGVFFVGGIVLATMITDKVSFVANLISLDKQNYEFIQALPLSLNRYLREKFRLGFLIQALIGAVVALIAAFVVHIPPLLLVMTLLGVVYGAYYLSHYYFIRDFRLHLPDWTNINQLFSRGGGNFALVLVLGGSMILGVLAVVGYASAVTVQPIWANVIAAVILLIVAGVLSRYFQRSFWRRLD</sequence>
<feature type="transmembrane region" description="Helical" evidence="1">
    <location>
        <begin position="309"/>
        <end position="329"/>
    </location>
</feature>